<accession>A0A7W6C295</accession>
<dbReference type="OrthoDB" id="7908694at2"/>
<gene>
    <name evidence="2" type="ORF">GGR05_003317</name>
</gene>
<evidence type="ECO:0000313" key="2">
    <source>
        <dbReference type="EMBL" id="MBB3937152.1"/>
    </source>
</evidence>
<feature type="compositionally biased region" description="Basic and acidic residues" evidence="1">
    <location>
        <begin position="43"/>
        <end position="57"/>
    </location>
</feature>
<feature type="region of interest" description="Disordered" evidence="1">
    <location>
        <begin position="1"/>
        <end position="85"/>
    </location>
</feature>
<protein>
    <submittedName>
        <fullName evidence="2">Uncharacterized protein</fullName>
    </submittedName>
</protein>
<dbReference type="AlphaFoldDB" id="A0A7W6C295"/>
<dbReference type="Proteomes" id="UP000531216">
    <property type="component" value="Unassembled WGS sequence"/>
</dbReference>
<name>A0A7W6C295_9HYPH</name>
<organism evidence="2 3">
    <name type="scientific">Aureimonas phyllosphaerae</name>
    <dbReference type="NCBI Taxonomy" id="1166078"/>
    <lineage>
        <taxon>Bacteria</taxon>
        <taxon>Pseudomonadati</taxon>
        <taxon>Pseudomonadota</taxon>
        <taxon>Alphaproteobacteria</taxon>
        <taxon>Hyphomicrobiales</taxon>
        <taxon>Aurantimonadaceae</taxon>
        <taxon>Aureimonas</taxon>
    </lineage>
</organism>
<reference evidence="2 3" key="1">
    <citation type="submission" date="2020-08" db="EMBL/GenBank/DDBJ databases">
        <title>Genomic Encyclopedia of Type Strains, Phase IV (KMG-IV): sequencing the most valuable type-strain genomes for metagenomic binning, comparative biology and taxonomic classification.</title>
        <authorList>
            <person name="Goeker M."/>
        </authorList>
    </citation>
    <scope>NUCLEOTIDE SEQUENCE [LARGE SCALE GENOMIC DNA]</scope>
    <source>
        <strain evidence="2 3">DSM 25024</strain>
    </source>
</reference>
<comment type="caution">
    <text evidence="2">The sequence shown here is derived from an EMBL/GenBank/DDBJ whole genome shotgun (WGS) entry which is preliminary data.</text>
</comment>
<evidence type="ECO:0000313" key="3">
    <source>
        <dbReference type="Proteomes" id="UP000531216"/>
    </source>
</evidence>
<proteinExistence type="predicted"/>
<dbReference type="RefSeq" id="WP_090965816.1">
    <property type="nucleotide sequence ID" value="NZ_FOOA01000021.1"/>
</dbReference>
<keyword evidence="3" id="KW-1185">Reference proteome</keyword>
<dbReference type="EMBL" id="JACIDO010000007">
    <property type="protein sequence ID" value="MBB3937152.1"/>
    <property type="molecule type" value="Genomic_DNA"/>
</dbReference>
<evidence type="ECO:0000256" key="1">
    <source>
        <dbReference type="SAM" id="MobiDB-lite"/>
    </source>
</evidence>
<feature type="compositionally biased region" description="Acidic residues" evidence="1">
    <location>
        <begin position="58"/>
        <end position="67"/>
    </location>
</feature>
<sequence>MSMQENDADRPNPILPAPIGEDGLVQTGDGARPGDTPPLPPIAEDKRTPGDQERPMTEEEELDEALDDTFPASDPIAPSRIDGPL</sequence>